<organism evidence="2 3">
    <name type="scientific">Thalassolituus pacificus</name>
    <dbReference type="NCBI Taxonomy" id="2975440"/>
    <lineage>
        <taxon>Bacteria</taxon>
        <taxon>Pseudomonadati</taxon>
        <taxon>Pseudomonadota</taxon>
        <taxon>Gammaproteobacteria</taxon>
        <taxon>Oceanospirillales</taxon>
        <taxon>Oceanospirillaceae</taxon>
        <taxon>Thalassolituus</taxon>
    </lineage>
</organism>
<proteinExistence type="predicted"/>
<evidence type="ECO:0000313" key="2">
    <source>
        <dbReference type="EMBL" id="MCT7360854.1"/>
    </source>
</evidence>
<dbReference type="InterPro" id="IPR011057">
    <property type="entry name" value="Mss4-like_sf"/>
</dbReference>
<dbReference type="SUPFAM" id="SSF51316">
    <property type="entry name" value="Mss4-like"/>
    <property type="match status" value="1"/>
</dbReference>
<keyword evidence="3" id="KW-1185">Reference proteome</keyword>
<feature type="compositionally biased region" description="Pro residues" evidence="1">
    <location>
        <begin position="108"/>
        <end position="117"/>
    </location>
</feature>
<dbReference type="AlphaFoldDB" id="A0A9X2WIP6"/>
<sequence length="117" mass="13375">MGANALVFVKTDAFQLTSERYVINIYKAEVPYLYTRCFCSKCGMPFGELTSDNDTFPVAANGFDVELNLGNRFHEFVKEKPHGYKTGDETKKFRSIRSAENHYQKPLPRNPCPETPE</sequence>
<feature type="region of interest" description="Disordered" evidence="1">
    <location>
        <begin position="81"/>
        <end position="117"/>
    </location>
</feature>
<dbReference type="RefSeq" id="WP_260977674.1">
    <property type="nucleotide sequence ID" value="NZ_JAOANI010000028.1"/>
</dbReference>
<gene>
    <name evidence="2" type="ORF">NYR02_17670</name>
</gene>
<comment type="caution">
    <text evidence="2">The sequence shown here is derived from an EMBL/GenBank/DDBJ whole genome shotgun (WGS) entry which is preliminary data.</text>
</comment>
<feature type="compositionally biased region" description="Basic and acidic residues" evidence="1">
    <location>
        <begin position="81"/>
        <end position="103"/>
    </location>
</feature>
<name>A0A9X2WIP6_9GAMM</name>
<accession>A0A9X2WIP6</accession>
<evidence type="ECO:0000256" key="1">
    <source>
        <dbReference type="SAM" id="MobiDB-lite"/>
    </source>
</evidence>
<dbReference type="EMBL" id="JAOANI010000028">
    <property type="protein sequence ID" value="MCT7360854.1"/>
    <property type="molecule type" value="Genomic_DNA"/>
</dbReference>
<protein>
    <submittedName>
        <fullName evidence="2">GFA family protein</fullName>
    </submittedName>
</protein>
<reference evidence="2" key="2">
    <citation type="submission" date="2022-08" db="EMBL/GenBank/DDBJ databases">
        <authorList>
            <person name="Dong C."/>
        </authorList>
    </citation>
    <scope>NUCLEOTIDE SEQUENCE</scope>
    <source>
        <strain evidence="2">59MF3M-4</strain>
    </source>
</reference>
<reference evidence="2" key="1">
    <citation type="journal article" date="2022" name="Front. Microbiol.">
        <title>Genome-based taxonomic rearrangement of Oceanobacter-related bacteria including the description of Thalassolituus hydrocarbonoclasticus sp. nov. and Thalassolituus pacificus sp. nov. and emended description of the genus Thalassolituus.</title>
        <authorList>
            <person name="Dong C."/>
            <person name="Wei L."/>
            <person name="Wang J."/>
            <person name="Lai Q."/>
            <person name="Huang Z."/>
            <person name="Shao Z."/>
        </authorList>
    </citation>
    <scope>NUCLEOTIDE SEQUENCE</scope>
    <source>
        <strain evidence="2">59MF3M-4</strain>
    </source>
</reference>
<evidence type="ECO:0000313" key="3">
    <source>
        <dbReference type="Proteomes" id="UP001147830"/>
    </source>
</evidence>
<dbReference type="Proteomes" id="UP001147830">
    <property type="component" value="Unassembled WGS sequence"/>
</dbReference>